<dbReference type="Proteomes" id="UP000017819">
    <property type="component" value="Unassembled WGS sequence"/>
</dbReference>
<sequence>MSEWWTYRPEDFLLFSETVYWRLFELHNEAFWPAALIALPAAAWVLHRLLAPRPGTARGIGFLLAAAWCFVAWAYLWNRYAAVNWAVVYVIPAFLAEAALLIGIGLGGWLRLGPERRLHARIGISLFAYALLLHPLLPLLGDRSIRTAEILGLAPDPNAIATLGVIAASRGAGRWVLLPVPALWCLVSWLTLRTMGAWEAWIPLAAFVLALAAVATSPRRSR</sequence>
<dbReference type="RefSeq" id="WP_023434255.1">
    <property type="nucleotide sequence ID" value="NZ_AWXZ01000044.1"/>
</dbReference>
<dbReference type="STRING" id="631454.N177_4153"/>
<feature type="transmembrane region" description="Helical" evidence="1">
    <location>
        <begin position="30"/>
        <end position="47"/>
    </location>
</feature>
<accession>V4T727</accession>
<evidence type="ECO:0008006" key="4">
    <source>
        <dbReference type="Google" id="ProtNLM"/>
    </source>
</evidence>
<gene>
    <name evidence="2" type="ORF">N177_4153</name>
</gene>
<dbReference type="OrthoDB" id="581693at2"/>
<keyword evidence="1" id="KW-1133">Transmembrane helix</keyword>
<evidence type="ECO:0000313" key="3">
    <source>
        <dbReference type="Proteomes" id="UP000017819"/>
    </source>
</evidence>
<feature type="transmembrane region" description="Helical" evidence="1">
    <location>
        <begin position="89"/>
        <end position="110"/>
    </location>
</feature>
<dbReference type="PATRIC" id="fig|631454.5.peg.4097"/>
<keyword evidence="1" id="KW-0472">Membrane</keyword>
<feature type="transmembrane region" description="Helical" evidence="1">
    <location>
        <begin position="122"/>
        <end position="141"/>
    </location>
</feature>
<dbReference type="eggNOG" id="ENOG5032RXT">
    <property type="taxonomic scope" value="Bacteria"/>
</dbReference>
<dbReference type="AlphaFoldDB" id="V4T727"/>
<keyword evidence="3" id="KW-1185">Reference proteome</keyword>
<name>V4T727_9HYPH</name>
<evidence type="ECO:0000256" key="1">
    <source>
        <dbReference type="SAM" id="Phobius"/>
    </source>
</evidence>
<evidence type="ECO:0000313" key="2">
    <source>
        <dbReference type="EMBL" id="ESR22423.1"/>
    </source>
</evidence>
<feature type="transmembrane region" description="Helical" evidence="1">
    <location>
        <begin position="198"/>
        <end position="216"/>
    </location>
</feature>
<feature type="transmembrane region" description="Helical" evidence="1">
    <location>
        <begin position="59"/>
        <end position="77"/>
    </location>
</feature>
<dbReference type="InterPro" id="IPR045708">
    <property type="entry name" value="DUF6064"/>
</dbReference>
<comment type="caution">
    <text evidence="2">The sequence shown here is derived from an EMBL/GenBank/DDBJ whole genome shotgun (WGS) entry which is preliminary data.</text>
</comment>
<organism evidence="2 3">
    <name type="scientific">Lutibaculum baratangense AMV1</name>
    <dbReference type="NCBI Taxonomy" id="631454"/>
    <lineage>
        <taxon>Bacteria</taxon>
        <taxon>Pseudomonadati</taxon>
        <taxon>Pseudomonadota</taxon>
        <taxon>Alphaproteobacteria</taxon>
        <taxon>Hyphomicrobiales</taxon>
        <taxon>Tepidamorphaceae</taxon>
        <taxon>Lutibaculum</taxon>
    </lineage>
</organism>
<dbReference type="Pfam" id="PF19540">
    <property type="entry name" value="DUF6064"/>
    <property type="match status" value="1"/>
</dbReference>
<proteinExistence type="predicted"/>
<keyword evidence="1" id="KW-0812">Transmembrane</keyword>
<protein>
    <recommendedName>
        <fullName evidence="4">MFS transporter permease</fullName>
    </recommendedName>
</protein>
<reference evidence="2 3" key="1">
    <citation type="journal article" date="2014" name="Genome Announc.">
        <title>Draft Genome Sequence of Lutibaculum baratangense Strain AMV1T, Isolated from a Mud Volcano in Andamans, India.</title>
        <authorList>
            <person name="Singh A."/>
            <person name="Sreenivas A."/>
            <person name="Sathyanarayana Reddy G."/>
            <person name="Pinnaka A.K."/>
            <person name="Shivaji S."/>
        </authorList>
    </citation>
    <scope>NUCLEOTIDE SEQUENCE [LARGE SCALE GENOMIC DNA]</scope>
    <source>
        <strain evidence="2 3">AMV1</strain>
    </source>
</reference>
<dbReference type="EMBL" id="AWXZ01000044">
    <property type="protein sequence ID" value="ESR22423.1"/>
    <property type="molecule type" value="Genomic_DNA"/>
</dbReference>